<reference evidence="1" key="1">
    <citation type="submission" date="2008-01" db="EMBL/GenBank/DDBJ databases">
        <authorList>
            <person name="Fulton L."/>
            <person name="Clifton S."/>
            <person name="Fulton B."/>
            <person name="Xu J."/>
            <person name="Minx P."/>
            <person name="Pepin K.H."/>
            <person name="Johnson M."/>
            <person name="Thiruvilangam P."/>
            <person name="Bhonagiri V."/>
            <person name="Nash W.E."/>
            <person name="Mardis E.R."/>
            <person name="Wilson R.K."/>
        </authorList>
    </citation>
    <scope>NUCLEOTIDE SEQUENCE [LARGE SCALE GENOMIC DNA]</scope>
    <source>
        <strain evidence="1">DSM 17244</strain>
    </source>
</reference>
<dbReference type="GeneID" id="98000197"/>
<dbReference type="InterPro" id="IPR013324">
    <property type="entry name" value="RNA_pol_sigma_r3/r4-like"/>
</dbReference>
<evidence type="ECO:0000313" key="2">
    <source>
        <dbReference type="Proteomes" id="UP000005178"/>
    </source>
</evidence>
<comment type="caution">
    <text evidence="1">The sequence shown here is derived from an EMBL/GenBank/DDBJ whole genome shotgun (WGS) entry which is preliminary data.</text>
</comment>
<sequence>MAKSENYKIFERKLKDVNYKKKRLSLLEQLDSLDEEILTERDRISKELSFFERALDSLEDMDKNIIESNYLEKISMVKIAEETNYATSVCSRKKVKAVKNLMYLMTGIKED</sequence>
<dbReference type="SUPFAM" id="SSF88659">
    <property type="entry name" value="Sigma3 and sigma4 domains of RNA polymerase sigma factors"/>
    <property type="match status" value="1"/>
</dbReference>
<dbReference type="Proteomes" id="UP000005178">
    <property type="component" value="Unassembled WGS sequence"/>
</dbReference>
<proteinExistence type="predicted"/>
<dbReference type="EMBL" id="ABIL02000006">
    <property type="protein sequence ID" value="EDS71385.1"/>
    <property type="molecule type" value="Genomic_DNA"/>
</dbReference>
<dbReference type="RefSeq" id="WP_007049855.1">
    <property type="nucleotide sequence ID" value="NZ_DS560019.1"/>
</dbReference>
<organism evidence="1 2">
    <name type="scientific">Anaerofustis stercorihominis DSM 17244</name>
    <dbReference type="NCBI Taxonomy" id="445971"/>
    <lineage>
        <taxon>Bacteria</taxon>
        <taxon>Bacillati</taxon>
        <taxon>Bacillota</taxon>
        <taxon>Clostridia</taxon>
        <taxon>Eubacteriales</taxon>
        <taxon>Eubacteriaceae</taxon>
        <taxon>Anaerofustis</taxon>
    </lineage>
</organism>
<reference evidence="1" key="2">
    <citation type="submission" date="2013-08" db="EMBL/GenBank/DDBJ databases">
        <title>Draft genome sequence of Anaerofustis stercorihominis (DSM 17244).</title>
        <authorList>
            <person name="Sudarsanam P."/>
            <person name="Ley R."/>
            <person name="Guruge J."/>
            <person name="Turnbaugh P.J."/>
            <person name="Mahowald M."/>
            <person name="Liep D."/>
            <person name="Gordon J."/>
        </authorList>
    </citation>
    <scope>NUCLEOTIDE SEQUENCE</scope>
    <source>
        <strain evidence="1">DSM 17244</strain>
    </source>
</reference>
<name>B1CAT8_9FIRM</name>
<dbReference type="OrthoDB" id="1691101at2"/>
<gene>
    <name evidence="1" type="ORF">ANASTE_01084</name>
</gene>
<keyword evidence="2" id="KW-1185">Reference proteome</keyword>
<dbReference type="HOGENOM" id="CLU_2153048_0_0_9"/>
<dbReference type="AlphaFoldDB" id="B1CAT8"/>
<evidence type="ECO:0008006" key="3">
    <source>
        <dbReference type="Google" id="ProtNLM"/>
    </source>
</evidence>
<protein>
    <recommendedName>
        <fullName evidence="3">Sigma-70, region 4</fullName>
    </recommendedName>
</protein>
<evidence type="ECO:0000313" key="1">
    <source>
        <dbReference type="EMBL" id="EDS71385.1"/>
    </source>
</evidence>
<accession>B1CAT8</accession>